<dbReference type="Gene3D" id="1.25.10.10">
    <property type="entry name" value="Leucine-rich Repeat Variant"/>
    <property type="match status" value="1"/>
</dbReference>
<sequence>ISVRKAIAAVTPDIAKIIGKANTCKYLFEPFGNFLSDETEIRIQALKRSDEFMSFLNNEEKIILFDKIFSNVKNSGVVWEIRHIAAKQISAFVELLDRKTISEKVASLFLELINDSVYRVRFETTKNLGRLLNYFESVDPEYSTILEKQCSFFASSAMSSHRQLFIKICENLLDVIPTKKFCEYYKKAISLNGDKVVNVRITLAAFLRRNRRFLEKLDYEKTKSTIEKLKKDVDIDVRNECGIFK</sequence>
<dbReference type="InterPro" id="IPR051023">
    <property type="entry name" value="PP2A_Regulatory_Subunit_A"/>
</dbReference>
<evidence type="ECO:0000256" key="1">
    <source>
        <dbReference type="ARBA" id="ARBA00022737"/>
    </source>
</evidence>
<feature type="non-terminal residue" evidence="2">
    <location>
        <position position="1"/>
    </location>
</feature>
<comment type="caution">
    <text evidence="2">The sequence shown here is derived from an EMBL/GenBank/DDBJ whole genome shotgun (WGS) entry which is preliminary data.</text>
</comment>
<keyword evidence="3" id="KW-1185">Reference proteome</keyword>
<accession>A0ABV2ARC4</accession>
<gene>
    <name evidence="2" type="ORF">MHBO_003606</name>
</gene>
<dbReference type="InterPro" id="IPR016024">
    <property type="entry name" value="ARM-type_fold"/>
</dbReference>
<proteinExistence type="predicted"/>
<keyword evidence="1" id="KW-0677">Repeat</keyword>
<organism evidence="2 3">
    <name type="scientific">Bonamia ostreae</name>
    <dbReference type="NCBI Taxonomy" id="126728"/>
    <lineage>
        <taxon>Eukaryota</taxon>
        <taxon>Sar</taxon>
        <taxon>Rhizaria</taxon>
        <taxon>Endomyxa</taxon>
        <taxon>Ascetosporea</taxon>
        <taxon>Haplosporida</taxon>
        <taxon>Bonamia</taxon>
    </lineage>
</organism>
<dbReference type="EMBL" id="JBDODL010002199">
    <property type="protein sequence ID" value="MES1922089.1"/>
    <property type="molecule type" value="Genomic_DNA"/>
</dbReference>
<dbReference type="Proteomes" id="UP001439008">
    <property type="component" value="Unassembled WGS sequence"/>
</dbReference>
<dbReference type="PANTHER" id="PTHR10648">
    <property type="entry name" value="SERINE/THREONINE-PROTEIN PHOSPHATASE PP2A 65 KDA REGULATORY SUBUNIT"/>
    <property type="match status" value="1"/>
</dbReference>
<reference evidence="2 3" key="1">
    <citation type="journal article" date="2024" name="BMC Biol.">
        <title>Comparative genomics of Ascetosporea gives new insight into the evolutionary basis for animal parasitism in Rhizaria.</title>
        <authorList>
            <person name="Hiltunen Thoren M."/>
            <person name="Onut-Brannstrom I."/>
            <person name="Alfjorden A."/>
            <person name="Peckova H."/>
            <person name="Swords F."/>
            <person name="Hooper C."/>
            <person name="Holzer A.S."/>
            <person name="Bass D."/>
            <person name="Burki F."/>
        </authorList>
    </citation>
    <scope>NUCLEOTIDE SEQUENCE [LARGE SCALE GENOMIC DNA]</scope>
    <source>
        <strain evidence="2">20-A016</strain>
    </source>
</reference>
<dbReference type="SUPFAM" id="SSF48371">
    <property type="entry name" value="ARM repeat"/>
    <property type="match status" value="1"/>
</dbReference>
<dbReference type="PANTHER" id="PTHR10648:SF1">
    <property type="entry name" value="SERINE_THREONINE-PROTEIN PHOSPHATASE 4 REGULATORY SUBUNIT 1"/>
    <property type="match status" value="1"/>
</dbReference>
<protein>
    <submittedName>
        <fullName evidence="2">Uncharacterized protein</fullName>
    </submittedName>
</protein>
<evidence type="ECO:0000313" key="2">
    <source>
        <dbReference type="EMBL" id="MES1922089.1"/>
    </source>
</evidence>
<evidence type="ECO:0000313" key="3">
    <source>
        <dbReference type="Proteomes" id="UP001439008"/>
    </source>
</evidence>
<name>A0ABV2ARC4_9EUKA</name>
<dbReference type="InterPro" id="IPR011989">
    <property type="entry name" value="ARM-like"/>
</dbReference>